<organism evidence="20 21">
    <name type="scientific">Spectribacter acetivorans</name>
    <dbReference type="NCBI Taxonomy" id="3075603"/>
    <lineage>
        <taxon>Bacteria</taxon>
        <taxon>Pseudomonadati</taxon>
        <taxon>Pseudomonadota</taxon>
        <taxon>Gammaproteobacteria</taxon>
        <taxon>Salinisphaerales</taxon>
        <taxon>Salinisphaeraceae</taxon>
        <taxon>Spectribacter</taxon>
    </lineage>
</organism>
<keyword evidence="10 15" id="KW-0798">TonB box</keyword>
<gene>
    <name evidence="20" type="ORF">RM531_01680</name>
</gene>
<keyword evidence="8" id="KW-0408">Iron</keyword>
<evidence type="ECO:0000256" key="7">
    <source>
        <dbReference type="ARBA" id="ARBA00022729"/>
    </source>
</evidence>
<dbReference type="PROSITE" id="PS52016">
    <property type="entry name" value="TONB_DEPENDENT_REC_3"/>
    <property type="match status" value="1"/>
</dbReference>
<protein>
    <submittedName>
        <fullName evidence="20">TonB-dependent siderophore receptor</fullName>
    </submittedName>
</protein>
<dbReference type="InterPro" id="IPR012910">
    <property type="entry name" value="Plug_dom"/>
</dbReference>
<proteinExistence type="inferred from homology"/>
<comment type="subcellular location">
    <subcellularLocation>
        <location evidence="1 14">Cell outer membrane</location>
        <topology evidence="1 14">Multi-pass membrane protein</topology>
    </subcellularLocation>
</comment>
<feature type="signal peptide" evidence="17">
    <location>
        <begin position="1"/>
        <end position="28"/>
    </location>
</feature>
<evidence type="ECO:0000256" key="13">
    <source>
        <dbReference type="ARBA" id="ARBA00023237"/>
    </source>
</evidence>
<evidence type="ECO:0000256" key="8">
    <source>
        <dbReference type="ARBA" id="ARBA00023004"/>
    </source>
</evidence>
<dbReference type="InterPro" id="IPR037066">
    <property type="entry name" value="Plug_dom_sf"/>
</dbReference>
<evidence type="ECO:0000256" key="14">
    <source>
        <dbReference type="PROSITE-ProRule" id="PRU01360"/>
    </source>
</evidence>
<comment type="caution">
    <text evidence="20">The sequence shown here is derived from an EMBL/GenBank/DDBJ whole genome shotgun (WGS) entry which is preliminary data.</text>
</comment>
<evidence type="ECO:0000256" key="3">
    <source>
        <dbReference type="ARBA" id="ARBA00022448"/>
    </source>
</evidence>
<keyword evidence="5" id="KW-0410">Iron transport</keyword>
<evidence type="ECO:0000256" key="2">
    <source>
        <dbReference type="ARBA" id="ARBA00009810"/>
    </source>
</evidence>
<keyword evidence="12 20" id="KW-0675">Receptor</keyword>
<evidence type="ECO:0000256" key="17">
    <source>
        <dbReference type="SAM" id="SignalP"/>
    </source>
</evidence>
<accession>A0ABU3B5S6</accession>
<dbReference type="SUPFAM" id="SSF56935">
    <property type="entry name" value="Porins"/>
    <property type="match status" value="1"/>
</dbReference>
<evidence type="ECO:0000256" key="1">
    <source>
        <dbReference type="ARBA" id="ARBA00004571"/>
    </source>
</evidence>
<dbReference type="Proteomes" id="UP001259982">
    <property type="component" value="Unassembled WGS sequence"/>
</dbReference>
<reference evidence="20 21" key="1">
    <citation type="submission" date="2023-09" db="EMBL/GenBank/DDBJ databases">
        <authorList>
            <person name="Rey-Velasco X."/>
        </authorList>
    </citation>
    <scope>NUCLEOTIDE SEQUENCE [LARGE SCALE GENOMIC DNA]</scope>
    <source>
        <strain evidence="20 21">P385</strain>
    </source>
</reference>
<evidence type="ECO:0000256" key="5">
    <source>
        <dbReference type="ARBA" id="ARBA00022496"/>
    </source>
</evidence>
<dbReference type="CDD" id="cd01347">
    <property type="entry name" value="ligand_gated_channel"/>
    <property type="match status" value="1"/>
</dbReference>
<keyword evidence="21" id="KW-1185">Reference proteome</keyword>
<evidence type="ECO:0000313" key="21">
    <source>
        <dbReference type="Proteomes" id="UP001259982"/>
    </source>
</evidence>
<dbReference type="NCBIfam" id="TIGR01783">
    <property type="entry name" value="TonB-siderophor"/>
    <property type="match status" value="1"/>
</dbReference>
<evidence type="ECO:0000256" key="16">
    <source>
        <dbReference type="SAM" id="MobiDB-lite"/>
    </source>
</evidence>
<evidence type="ECO:0000256" key="6">
    <source>
        <dbReference type="ARBA" id="ARBA00022692"/>
    </source>
</evidence>
<keyword evidence="6 14" id="KW-0812">Transmembrane</keyword>
<dbReference type="InterPro" id="IPR000531">
    <property type="entry name" value="Beta-barrel_TonB"/>
</dbReference>
<dbReference type="Gene3D" id="2.170.130.10">
    <property type="entry name" value="TonB-dependent receptor, plug domain"/>
    <property type="match status" value="1"/>
</dbReference>
<evidence type="ECO:0000256" key="10">
    <source>
        <dbReference type="ARBA" id="ARBA00023077"/>
    </source>
</evidence>
<keyword evidence="7 17" id="KW-0732">Signal</keyword>
<dbReference type="Gene3D" id="2.40.170.20">
    <property type="entry name" value="TonB-dependent receptor, beta-barrel domain"/>
    <property type="match status" value="1"/>
</dbReference>
<dbReference type="PANTHER" id="PTHR32552">
    <property type="entry name" value="FERRICHROME IRON RECEPTOR-RELATED"/>
    <property type="match status" value="1"/>
</dbReference>
<feature type="domain" description="TonB-dependent receptor-like beta-barrel" evidence="18">
    <location>
        <begin position="249"/>
        <end position="696"/>
    </location>
</feature>
<dbReference type="EMBL" id="JAVRHY010000001">
    <property type="protein sequence ID" value="MDT0617177.1"/>
    <property type="molecule type" value="Genomic_DNA"/>
</dbReference>
<keyword evidence="4 14" id="KW-1134">Transmembrane beta strand</keyword>
<comment type="similarity">
    <text evidence="2 14 15">Belongs to the TonB-dependent receptor family.</text>
</comment>
<evidence type="ECO:0000256" key="15">
    <source>
        <dbReference type="RuleBase" id="RU003357"/>
    </source>
</evidence>
<dbReference type="RefSeq" id="WP_311656805.1">
    <property type="nucleotide sequence ID" value="NZ_JAVRHY010000001.1"/>
</dbReference>
<evidence type="ECO:0000313" key="20">
    <source>
        <dbReference type="EMBL" id="MDT0617177.1"/>
    </source>
</evidence>
<evidence type="ECO:0000259" key="18">
    <source>
        <dbReference type="Pfam" id="PF00593"/>
    </source>
</evidence>
<keyword evidence="11 14" id="KW-0472">Membrane</keyword>
<feature type="region of interest" description="Disordered" evidence="16">
    <location>
        <begin position="46"/>
        <end position="71"/>
    </location>
</feature>
<evidence type="ECO:0000256" key="11">
    <source>
        <dbReference type="ARBA" id="ARBA00023136"/>
    </source>
</evidence>
<evidence type="ECO:0000256" key="12">
    <source>
        <dbReference type="ARBA" id="ARBA00023170"/>
    </source>
</evidence>
<dbReference type="InterPro" id="IPR010105">
    <property type="entry name" value="TonB_sidphr_rcpt"/>
</dbReference>
<dbReference type="PANTHER" id="PTHR32552:SF68">
    <property type="entry name" value="FERRICHROME OUTER MEMBRANE TRANSPORTER_PHAGE RECEPTOR"/>
    <property type="match status" value="1"/>
</dbReference>
<sequence>MTHRYRGMAAVAGLAMGLALLAPGLAAAQQESGNGATELGPISVQAQGESATGPVDGYKAERSTTATKTDIPLIESPQSVSVISREQLEDRQADNLAEAVAYTPGIYVQNRAAQRVIDSFSIDIRGFSAQNATYRDGTQIQAGLVYDSPLETYAFDRIEILRGPASILYGQAQPGGIINLVTKKPTVQPLREIGLEIGGDGHKQATVDISDRIDENGDWRYRVTGLVQRADTFIDFVNDDSTYIAPSLTWQPTDATSLTLLTHYQSYETRYPWTAFPRQGTADPGQFGQVPDNRYIGEPEFDRYDSQEWAAGYLFEHEFSDVLTFRQNLRYREIEYDVLDTFRNYFGPYIDDDLRTLVDRGQRIRYDEGDTLTVDNRLIGKLRFGAVQHTVLAGIDYKTLTLDTQTSGFVPINGPASDLDLFNPVYGRDFVPPSLNPPTSTDADQIGLYLQDHIKFNDRWVVSLGGRQDWVEEETTGQPTEDQDELSLRAGVVYLAGGGWAPYASYSESFTPNYGENQFTGEAYDPQVGEQLEAGLRYRPPGSGLSATVAVFDITRENEVVQNPANPGNPMDQVQIGETESTGAELEVIADLTANLQVIAGYTWQQVEVGEAGGAQATNGKRLANKPEHLANLWLDYTLYTGPLAGLGLGAGVRYTGSSFADGANAVRFPSATLVDAAVRYDLAGNVGLQLAANNLFDEQPIYCAGTAPTSTCDYGVPRQVVGSLTYRWQ</sequence>
<evidence type="ECO:0000259" key="19">
    <source>
        <dbReference type="Pfam" id="PF07715"/>
    </source>
</evidence>
<feature type="domain" description="TonB-dependent receptor plug" evidence="19">
    <location>
        <begin position="73"/>
        <end position="177"/>
    </location>
</feature>
<name>A0ABU3B5S6_9GAMM</name>
<feature type="chain" id="PRO_5045175186" evidence="17">
    <location>
        <begin position="29"/>
        <end position="730"/>
    </location>
</feature>
<keyword evidence="13 14" id="KW-0998">Cell outer membrane</keyword>
<keyword evidence="3 14" id="KW-0813">Transport</keyword>
<dbReference type="Pfam" id="PF07715">
    <property type="entry name" value="Plug"/>
    <property type="match status" value="1"/>
</dbReference>
<dbReference type="InterPro" id="IPR039426">
    <property type="entry name" value="TonB-dep_rcpt-like"/>
</dbReference>
<keyword evidence="9" id="KW-0406">Ion transport</keyword>
<dbReference type="Pfam" id="PF00593">
    <property type="entry name" value="TonB_dep_Rec_b-barrel"/>
    <property type="match status" value="1"/>
</dbReference>
<evidence type="ECO:0000256" key="9">
    <source>
        <dbReference type="ARBA" id="ARBA00023065"/>
    </source>
</evidence>
<dbReference type="InterPro" id="IPR036942">
    <property type="entry name" value="Beta-barrel_TonB_sf"/>
</dbReference>
<evidence type="ECO:0000256" key="4">
    <source>
        <dbReference type="ARBA" id="ARBA00022452"/>
    </source>
</evidence>